<comment type="similarity">
    <text evidence="1">Belongs to the asparagine synthetase family.</text>
</comment>
<dbReference type="InterPro" id="IPR029055">
    <property type="entry name" value="Ntn_hydrolases_N"/>
</dbReference>
<dbReference type="InterPro" id="IPR006426">
    <property type="entry name" value="Asn_synth_AEB"/>
</dbReference>
<name>A0A0F9SUD9_9ZZZZ</name>
<dbReference type="SUPFAM" id="SSF56235">
    <property type="entry name" value="N-terminal nucleophile aminohydrolases (Ntn hydrolases)"/>
    <property type="match status" value="1"/>
</dbReference>
<evidence type="ECO:0000313" key="6">
    <source>
        <dbReference type="EMBL" id="KKN40546.1"/>
    </source>
</evidence>
<dbReference type="PANTHER" id="PTHR43284">
    <property type="entry name" value="ASPARAGINE SYNTHETASE (GLUTAMINE-HYDROLYZING)"/>
    <property type="match status" value="1"/>
</dbReference>
<dbReference type="CDD" id="cd01991">
    <property type="entry name" value="Asn_synthase_B_C"/>
    <property type="match status" value="1"/>
</dbReference>
<protein>
    <recommendedName>
        <fullName evidence="5">Glutamine amidotransferase type-2 domain-containing protein</fullName>
    </recommendedName>
</protein>
<evidence type="ECO:0000256" key="3">
    <source>
        <dbReference type="ARBA" id="ARBA00022840"/>
    </source>
</evidence>
<accession>A0A0F9SUD9</accession>
<dbReference type="SUPFAM" id="SSF52402">
    <property type="entry name" value="Adenine nucleotide alpha hydrolases-like"/>
    <property type="match status" value="1"/>
</dbReference>
<feature type="domain" description="Glutamine amidotransferase type-2" evidence="5">
    <location>
        <begin position="5"/>
        <end position="205"/>
    </location>
</feature>
<dbReference type="Gene3D" id="3.60.20.10">
    <property type="entry name" value="Glutamine Phosphoribosylpyrophosphate, subunit 1, domain 1"/>
    <property type="match status" value="1"/>
</dbReference>
<dbReference type="InterPro" id="IPR001962">
    <property type="entry name" value="Asn_synthase"/>
</dbReference>
<organism evidence="6">
    <name type="scientific">marine sediment metagenome</name>
    <dbReference type="NCBI Taxonomy" id="412755"/>
    <lineage>
        <taxon>unclassified sequences</taxon>
        <taxon>metagenomes</taxon>
        <taxon>ecological metagenomes</taxon>
    </lineage>
</organism>
<dbReference type="InterPro" id="IPR051786">
    <property type="entry name" value="ASN_synthetase/amidase"/>
</dbReference>
<dbReference type="Pfam" id="PF00733">
    <property type="entry name" value="Asn_synthase"/>
    <property type="match status" value="1"/>
</dbReference>
<comment type="caution">
    <text evidence="6">The sequence shown here is derived from an EMBL/GenBank/DDBJ whole genome shotgun (WGS) entry which is preliminary data.</text>
</comment>
<dbReference type="AlphaFoldDB" id="A0A0F9SUD9"/>
<dbReference type="PANTHER" id="PTHR43284:SF1">
    <property type="entry name" value="ASPARAGINE SYNTHETASE"/>
    <property type="match status" value="1"/>
</dbReference>
<evidence type="ECO:0000256" key="1">
    <source>
        <dbReference type="ARBA" id="ARBA00005752"/>
    </source>
</evidence>
<sequence>MSGICGFNRDNKNLLQLMLESIKHRGLDDEGLYVDTDLSIGIRIAILKSSTSKQPINNENEDISLVCDGEIYNFLELKTDLEKKGHNFNTDISSEIIIHAYEEWGEECFDKFRGVFSLCLYDSRKHLLILARDHIGIRTLYYYFDGEIFIFGSEIKCLFHHNIKREIYKDGFSQYLSLRYVPFDKTLFKGIKRVPNSSYLKFDLKTKQLEIKRYWDFIINVNKDKPEAQFIQELKNLIVESVKVRLVKDIPIGAFLSGGIDSSSVVGVLSSLVDKPIKTFSVRFEENAPVNETKLAQIVAERNGTEHTELLIKSDIVDLIPKISWHNDDLIADGAIIPVYLMGKQVKEHLNLVFTGDGADEVFAGYSVYYRAQYFKYSKFLPRTVINLSKKFYNYIPFQRLQMGIDYLDSTKSLYNQYMRGIFTISDLEKNNVIPYKAQKVEPLIRKTFQKDLDVVNQFTKWDLKYQLPSQYNVKADRALSAASLTGRIPLLDRDIVAWSLTIPSNLKLKGNIEKYILRMAMKDYVPPEIIKRRKLGFSTPINLWLNKGLKEISGELLERLSKRPKLIKPKYVKKIKKRRLNRLFESQAWNLIMFELWYETFIENDGLNPINF</sequence>
<keyword evidence="4" id="KW-0315">Glutamine amidotransferase</keyword>
<dbReference type="InterPro" id="IPR017932">
    <property type="entry name" value="GATase_2_dom"/>
</dbReference>
<reference evidence="6" key="1">
    <citation type="journal article" date="2015" name="Nature">
        <title>Complex archaea that bridge the gap between prokaryotes and eukaryotes.</title>
        <authorList>
            <person name="Spang A."/>
            <person name="Saw J.H."/>
            <person name="Jorgensen S.L."/>
            <person name="Zaremba-Niedzwiedzka K."/>
            <person name="Martijn J."/>
            <person name="Lind A.E."/>
            <person name="van Eijk R."/>
            <person name="Schleper C."/>
            <person name="Guy L."/>
            <person name="Ettema T.J."/>
        </authorList>
    </citation>
    <scope>NUCLEOTIDE SEQUENCE</scope>
</reference>
<evidence type="ECO:0000256" key="4">
    <source>
        <dbReference type="ARBA" id="ARBA00022962"/>
    </source>
</evidence>
<keyword evidence="2" id="KW-0547">Nucleotide-binding</keyword>
<proteinExistence type="inferred from homology"/>
<dbReference type="GO" id="GO:0005524">
    <property type="term" value="F:ATP binding"/>
    <property type="evidence" value="ECO:0007669"/>
    <property type="project" value="UniProtKB-KW"/>
</dbReference>
<dbReference type="EMBL" id="LAZR01001698">
    <property type="protein sequence ID" value="KKN40546.1"/>
    <property type="molecule type" value="Genomic_DNA"/>
</dbReference>
<dbReference type="InterPro" id="IPR033738">
    <property type="entry name" value="AsnB_N"/>
</dbReference>
<dbReference type="PIRSF" id="PIRSF001589">
    <property type="entry name" value="Asn_synthetase_glu-h"/>
    <property type="match status" value="1"/>
</dbReference>
<dbReference type="GO" id="GO:0006529">
    <property type="term" value="P:asparagine biosynthetic process"/>
    <property type="evidence" value="ECO:0007669"/>
    <property type="project" value="InterPro"/>
</dbReference>
<dbReference type="GO" id="GO:0004066">
    <property type="term" value="F:asparagine synthase (glutamine-hydrolyzing) activity"/>
    <property type="evidence" value="ECO:0007669"/>
    <property type="project" value="InterPro"/>
</dbReference>
<evidence type="ECO:0000256" key="2">
    <source>
        <dbReference type="ARBA" id="ARBA00022741"/>
    </source>
</evidence>
<dbReference type="Gene3D" id="3.40.50.620">
    <property type="entry name" value="HUPs"/>
    <property type="match status" value="1"/>
</dbReference>
<dbReference type="GO" id="GO:0005829">
    <property type="term" value="C:cytosol"/>
    <property type="evidence" value="ECO:0007669"/>
    <property type="project" value="TreeGrafter"/>
</dbReference>
<keyword evidence="3" id="KW-0067">ATP-binding</keyword>
<gene>
    <name evidence="6" type="ORF">LCGC14_0732230</name>
</gene>
<dbReference type="Pfam" id="PF13537">
    <property type="entry name" value="GATase_7"/>
    <property type="match status" value="1"/>
</dbReference>
<dbReference type="InterPro" id="IPR014729">
    <property type="entry name" value="Rossmann-like_a/b/a_fold"/>
</dbReference>
<evidence type="ECO:0000259" key="5">
    <source>
        <dbReference type="PROSITE" id="PS51278"/>
    </source>
</evidence>
<dbReference type="NCBIfam" id="TIGR01536">
    <property type="entry name" value="asn_synth_AEB"/>
    <property type="match status" value="1"/>
</dbReference>
<dbReference type="PROSITE" id="PS51278">
    <property type="entry name" value="GATASE_TYPE_2"/>
    <property type="match status" value="1"/>
</dbReference>
<dbReference type="CDD" id="cd00712">
    <property type="entry name" value="AsnB"/>
    <property type="match status" value="1"/>
</dbReference>